<protein>
    <submittedName>
        <fullName evidence="1">Uncharacterized protein</fullName>
    </submittedName>
</protein>
<accession>A0ACC0ZNR1</accession>
<dbReference type="Proteomes" id="UP001163603">
    <property type="component" value="Chromosome 1"/>
</dbReference>
<organism evidence="1 2">
    <name type="scientific">Pistacia integerrima</name>
    <dbReference type="NCBI Taxonomy" id="434235"/>
    <lineage>
        <taxon>Eukaryota</taxon>
        <taxon>Viridiplantae</taxon>
        <taxon>Streptophyta</taxon>
        <taxon>Embryophyta</taxon>
        <taxon>Tracheophyta</taxon>
        <taxon>Spermatophyta</taxon>
        <taxon>Magnoliopsida</taxon>
        <taxon>eudicotyledons</taxon>
        <taxon>Gunneridae</taxon>
        <taxon>Pentapetalae</taxon>
        <taxon>rosids</taxon>
        <taxon>malvids</taxon>
        <taxon>Sapindales</taxon>
        <taxon>Anacardiaceae</taxon>
        <taxon>Pistacia</taxon>
    </lineage>
</organism>
<reference evidence="2" key="1">
    <citation type="journal article" date="2023" name="G3 (Bethesda)">
        <title>Genome assembly and association tests identify interacting loci associated with vigor, precocity, and sex in interspecific pistachio rootstocks.</title>
        <authorList>
            <person name="Palmer W."/>
            <person name="Jacygrad E."/>
            <person name="Sagayaradj S."/>
            <person name="Cavanaugh K."/>
            <person name="Han R."/>
            <person name="Bertier L."/>
            <person name="Beede B."/>
            <person name="Kafkas S."/>
            <person name="Golino D."/>
            <person name="Preece J."/>
            <person name="Michelmore R."/>
        </authorList>
    </citation>
    <scope>NUCLEOTIDE SEQUENCE [LARGE SCALE GENOMIC DNA]</scope>
</reference>
<evidence type="ECO:0000313" key="1">
    <source>
        <dbReference type="EMBL" id="KAJ0053773.1"/>
    </source>
</evidence>
<evidence type="ECO:0000313" key="2">
    <source>
        <dbReference type="Proteomes" id="UP001163603"/>
    </source>
</evidence>
<dbReference type="EMBL" id="CM047736">
    <property type="protein sequence ID" value="KAJ0053773.1"/>
    <property type="molecule type" value="Genomic_DNA"/>
</dbReference>
<keyword evidence="2" id="KW-1185">Reference proteome</keyword>
<sequence>MTCLGCDIPQEVLAASGALLEVSFQKAAICCTAMHRGAALAAMSYLSCFLEEGLASLLGSMTCIPEGSFSAMAIQLISHSGEGLVSNVVYALLGVSAMSRVHKCATILQLLAAICSLSERLTWKAILGWESLHGWLHSAVHVLPAEYLKQGEAETLVPVWLKALAGAATDYLESRSCNGGKGNYGYMQGKGGRVLKRLVREFADGHRNAPNLT</sequence>
<comment type="caution">
    <text evidence="1">The sequence shown here is derived from an EMBL/GenBank/DDBJ whole genome shotgun (WGS) entry which is preliminary data.</text>
</comment>
<proteinExistence type="predicted"/>
<name>A0ACC0ZNR1_9ROSI</name>
<gene>
    <name evidence="1" type="ORF">Pint_02463</name>
</gene>